<evidence type="ECO:0000313" key="7">
    <source>
        <dbReference type="Proteomes" id="UP000198508"/>
    </source>
</evidence>
<feature type="compositionally biased region" description="Gly residues" evidence="4">
    <location>
        <begin position="359"/>
        <end position="395"/>
    </location>
</feature>
<comment type="similarity">
    <text evidence="1">Belongs to the 'GDXG' lipolytic enzyme family.</text>
</comment>
<feature type="region of interest" description="Disordered" evidence="4">
    <location>
        <begin position="342"/>
        <end position="415"/>
    </location>
</feature>
<sequence>MRDKSVSVRGALIRDMIQDVTETTFGRPIKTGEFRKNPVEPAWVCPAGYQYEIIEKDDFLMEYLRPEGVVTGRVILQIHGGGYIGPMKNIYRKFAVRYSKLSYGGDVLTVDYRVAPEHPYPAALEDALAAYLWLVREKKYRPEMVVFAGDSAGGGLALALVMYLRDHRLPLPGGMILMSPWADLTCGGESYDSNYELDPLFGNTRESMLYDSPYIGEEDPKNPYLSPVFGNFRGLPPMLFQVGSLEMLLSDSLTAAEKAGKAGVRRRISVYEGMFHVFQMSMDLFPESREAWAEAGRFLQIIYHIRVKPDGVVVRKVKPRSGLRGFFQRLWADMEAEGDARAGAGKAEGGPVHARGGKKVGNGGEMAGSGGKTAGSGGEKAVGGGKKAGNGGKKAVGGPKTRSACAMSAMRPTKA</sequence>
<dbReference type="PANTHER" id="PTHR48081">
    <property type="entry name" value="AB HYDROLASE SUPERFAMILY PROTEIN C4A8.06C"/>
    <property type="match status" value="1"/>
</dbReference>
<proteinExistence type="inferred from homology"/>
<gene>
    <name evidence="6" type="ORF">SAMN05216313_11055</name>
</gene>
<keyword evidence="7" id="KW-1185">Reference proteome</keyword>
<organism evidence="6 7">
    <name type="scientific">Enterocloster lavalensis</name>
    <dbReference type="NCBI Taxonomy" id="460384"/>
    <lineage>
        <taxon>Bacteria</taxon>
        <taxon>Bacillati</taxon>
        <taxon>Bacillota</taxon>
        <taxon>Clostridia</taxon>
        <taxon>Lachnospirales</taxon>
        <taxon>Lachnospiraceae</taxon>
        <taxon>Enterocloster</taxon>
    </lineage>
</organism>
<dbReference type="GO" id="GO:0016787">
    <property type="term" value="F:hydrolase activity"/>
    <property type="evidence" value="ECO:0007669"/>
    <property type="project" value="UniProtKB-KW"/>
</dbReference>
<evidence type="ECO:0000256" key="2">
    <source>
        <dbReference type="ARBA" id="ARBA00022801"/>
    </source>
</evidence>
<dbReference type="SUPFAM" id="SSF53474">
    <property type="entry name" value="alpha/beta-Hydrolases"/>
    <property type="match status" value="1"/>
</dbReference>
<accession>A0A1I0G2N6</accession>
<dbReference type="Proteomes" id="UP000198508">
    <property type="component" value="Unassembled WGS sequence"/>
</dbReference>
<evidence type="ECO:0000259" key="5">
    <source>
        <dbReference type="Pfam" id="PF07859"/>
    </source>
</evidence>
<dbReference type="PROSITE" id="PS01174">
    <property type="entry name" value="LIPASE_GDXG_SER"/>
    <property type="match status" value="1"/>
</dbReference>
<dbReference type="STRING" id="460384.SAMN05216313_11055"/>
<dbReference type="Pfam" id="PF07859">
    <property type="entry name" value="Abhydrolase_3"/>
    <property type="match status" value="1"/>
</dbReference>
<dbReference type="EMBL" id="FOIM01000010">
    <property type="protein sequence ID" value="SET64265.1"/>
    <property type="molecule type" value="Genomic_DNA"/>
</dbReference>
<dbReference type="InterPro" id="IPR013094">
    <property type="entry name" value="AB_hydrolase_3"/>
</dbReference>
<feature type="active site" evidence="3">
    <location>
        <position position="151"/>
    </location>
</feature>
<keyword evidence="2" id="KW-0378">Hydrolase</keyword>
<evidence type="ECO:0000256" key="1">
    <source>
        <dbReference type="ARBA" id="ARBA00010515"/>
    </source>
</evidence>
<reference evidence="7" key="1">
    <citation type="submission" date="2016-10" db="EMBL/GenBank/DDBJ databases">
        <authorList>
            <person name="Varghese N."/>
            <person name="Submissions S."/>
        </authorList>
    </citation>
    <scope>NUCLEOTIDE SEQUENCE [LARGE SCALE GENOMIC DNA]</scope>
    <source>
        <strain evidence="7">NLAE-zl-G277</strain>
    </source>
</reference>
<dbReference type="InterPro" id="IPR029058">
    <property type="entry name" value="AB_hydrolase_fold"/>
</dbReference>
<name>A0A1I0G2N6_9FIRM</name>
<feature type="domain" description="Alpha/beta hydrolase fold-3" evidence="5">
    <location>
        <begin position="75"/>
        <end position="279"/>
    </location>
</feature>
<dbReference type="AlphaFoldDB" id="A0A1I0G2N6"/>
<evidence type="ECO:0000313" key="6">
    <source>
        <dbReference type="EMBL" id="SET64265.1"/>
    </source>
</evidence>
<dbReference type="InterPro" id="IPR050300">
    <property type="entry name" value="GDXG_lipolytic_enzyme"/>
</dbReference>
<protein>
    <submittedName>
        <fullName evidence="6">Acetyl esterase/lipase</fullName>
    </submittedName>
</protein>
<dbReference type="InterPro" id="IPR033140">
    <property type="entry name" value="Lipase_GDXG_put_SER_AS"/>
</dbReference>
<evidence type="ECO:0000256" key="3">
    <source>
        <dbReference type="PROSITE-ProRule" id="PRU10038"/>
    </source>
</evidence>
<evidence type="ECO:0000256" key="4">
    <source>
        <dbReference type="SAM" id="MobiDB-lite"/>
    </source>
</evidence>
<dbReference type="PANTHER" id="PTHR48081:SF8">
    <property type="entry name" value="ALPHA_BETA HYDROLASE FOLD-3 DOMAIN-CONTAINING PROTEIN-RELATED"/>
    <property type="match status" value="1"/>
</dbReference>
<dbReference type="Gene3D" id="3.40.50.1820">
    <property type="entry name" value="alpha/beta hydrolase"/>
    <property type="match status" value="1"/>
</dbReference>